<dbReference type="SUPFAM" id="SSF49785">
    <property type="entry name" value="Galactose-binding domain-like"/>
    <property type="match status" value="1"/>
</dbReference>
<dbReference type="GO" id="GO:0004565">
    <property type="term" value="F:beta-galactosidase activity"/>
    <property type="evidence" value="ECO:0007669"/>
    <property type="project" value="InterPro"/>
</dbReference>
<comment type="caution">
    <text evidence="9">The sequence shown here is derived from an EMBL/GenBank/DDBJ whole genome shotgun (WGS) entry which is preliminary data.</text>
</comment>
<dbReference type="GO" id="GO:0005975">
    <property type="term" value="P:carbohydrate metabolic process"/>
    <property type="evidence" value="ECO:0007669"/>
    <property type="project" value="InterPro"/>
</dbReference>
<feature type="domain" description="Glycoside hydrolase 35 catalytic" evidence="6">
    <location>
        <begin position="22"/>
        <end position="339"/>
    </location>
</feature>
<feature type="active site" description="Nucleophile" evidence="4">
    <location>
        <position position="250"/>
    </location>
</feature>
<organism evidence="9 10">
    <name type="scientific">Ligilactobacillus acidipiscis</name>
    <dbReference type="NCBI Taxonomy" id="89059"/>
    <lineage>
        <taxon>Bacteria</taxon>
        <taxon>Bacillati</taxon>
        <taxon>Bacillota</taxon>
        <taxon>Bacilli</taxon>
        <taxon>Lactobacillales</taxon>
        <taxon>Lactobacillaceae</taxon>
        <taxon>Ligilactobacillus</taxon>
    </lineage>
</organism>
<dbReference type="EMBL" id="JQBK01000038">
    <property type="protein sequence ID" value="KRN83750.1"/>
    <property type="molecule type" value="Genomic_DNA"/>
</dbReference>
<comment type="similarity">
    <text evidence="1 5">Belongs to the glycosyl hydrolase 35 family.</text>
</comment>
<reference evidence="9 10" key="1">
    <citation type="journal article" date="2015" name="Genome Announc.">
        <title>Expanding the biotechnology potential of lactobacilli through comparative genomics of 213 strains and associated genera.</title>
        <authorList>
            <person name="Sun Z."/>
            <person name="Harris H.M."/>
            <person name="McCann A."/>
            <person name="Guo C."/>
            <person name="Argimon S."/>
            <person name="Zhang W."/>
            <person name="Yang X."/>
            <person name="Jeffery I.B."/>
            <person name="Cooney J.C."/>
            <person name="Kagawa T.F."/>
            <person name="Liu W."/>
            <person name="Song Y."/>
            <person name="Salvetti E."/>
            <person name="Wrobel A."/>
            <person name="Rasinkangas P."/>
            <person name="Parkhill J."/>
            <person name="Rea M.C."/>
            <person name="O'Sullivan O."/>
            <person name="Ritari J."/>
            <person name="Douillard F.P."/>
            <person name="Paul Ross R."/>
            <person name="Yang R."/>
            <person name="Briner A.E."/>
            <person name="Felis G.E."/>
            <person name="de Vos W.M."/>
            <person name="Barrangou R."/>
            <person name="Klaenhammer T.R."/>
            <person name="Caufield P.W."/>
            <person name="Cui Y."/>
            <person name="Zhang H."/>
            <person name="O'Toole P.W."/>
        </authorList>
    </citation>
    <scope>NUCLEOTIDE SEQUENCE [LARGE SCALE GENOMIC DNA]</scope>
    <source>
        <strain evidence="9 10">DSM 15353</strain>
    </source>
</reference>
<accession>A0A0R2K7C8</accession>
<evidence type="ECO:0000256" key="2">
    <source>
        <dbReference type="ARBA" id="ARBA00022801"/>
    </source>
</evidence>
<dbReference type="Gene3D" id="3.20.20.80">
    <property type="entry name" value="Glycosidases"/>
    <property type="match status" value="1"/>
</dbReference>
<name>A0A0R2K7C8_9LACO</name>
<evidence type="ECO:0000313" key="9">
    <source>
        <dbReference type="EMBL" id="KRN83750.1"/>
    </source>
</evidence>
<feature type="domain" description="Beta-galactosidase 1-like first all-beta" evidence="7">
    <location>
        <begin position="385"/>
        <end position="498"/>
    </location>
</feature>
<dbReference type="SUPFAM" id="SSF51445">
    <property type="entry name" value="(Trans)glycosidases"/>
    <property type="match status" value="1"/>
</dbReference>
<evidence type="ECO:0000256" key="1">
    <source>
        <dbReference type="ARBA" id="ARBA00009809"/>
    </source>
</evidence>
<sequence>MKIASVERVNIMEQFSIGKHDFYLNKKKFQILSGAIHYFRIHPSDWQNSLHNLKTLGFNTVETYIPWNVHEQKEGQFNFTEGADLKKFIELAQHEGLYVIVRPSPYICAEWEFGGLPAWLLAKDCRIRSNDPKFLKLVSTYYQKLFQILIPLQVTHGGPIIMMQVENEHGSYGEDHDYLCSIRNMMLKNGVDVPLLTSDGAWHATLQAGSLIQKGILETGNFGSHAKENFANIVDFQNEKGQFQPLMNMEFWDGWFDRWGEPVHIRDQDEMVNELKKVIELGSVNMYMFHGGTNFGFMNGCSARGTHDLPQITSYDYGAPLNEQGNPTEGYYKIKKMLKEKYPNISQQDPWVKESFRLSKIRLQDKVSLFEVLDEIGSKTTTKYPQTMEKAGHYYGYMLYRTKVKRDSFKEKYRIIDGRDRAQFFLNQELQVTQYQEKIGEEISVKQDKEDNEIDILMENMGRVNYGHKLLADTQRKGIRSGVMSDLHYVINWEQYGLDFSRIEKLDFSRKWEPRVPAFYRFSFDLNKIQDTNIDLSQFGKGVVIINGFNLGRFWQRGPQHSLYLPHGILRRKNNQIIIFETEGQFSEELNLIKAPLK</sequence>
<dbReference type="Proteomes" id="UP000051491">
    <property type="component" value="Unassembled WGS sequence"/>
</dbReference>
<dbReference type="FunFam" id="3.20.20.80:FF:000115">
    <property type="entry name" value="Beta-galactosidase"/>
    <property type="match status" value="1"/>
</dbReference>
<dbReference type="InterPro" id="IPR008979">
    <property type="entry name" value="Galactose-bd-like_sf"/>
</dbReference>
<dbReference type="PANTHER" id="PTHR23421">
    <property type="entry name" value="BETA-GALACTOSIDASE RELATED"/>
    <property type="match status" value="1"/>
</dbReference>
<dbReference type="InterPro" id="IPR026283">
    <property type="entry name" value="B-gal_1-like"/>
</dbReference>
<keyword evidence="2" id="KW-0378">Hydrolase</keyword>
<evidence type="ECO:0000259" key="7">
    <source>
        <dbReference type="Pfam" id="PF21317"/>
    </source>
</evidence>
<proteinExistence type="inferred from homology"/>
<dbReference type="InterPro" id="IPR001944">
    <property type="entry name" value="Glycoside_Hdrlase_35"/>
</dbReference>
<feature type="active site" description="Proton donor" evidence="4">
    <location>
        <position position="168"/>
    </location>
</feature>
<evidence type="ECO:0000259" key="6">
    <source>
        <dbReference type="Pfam" id="PF01301"/>
    </source>
</evidence>
<dbReference type="Pfam" id="PF01301">
    <property type="entry name" value="Glyco_hydro_35"/>
    <property type="match status" value="1"/>
</dbReference>
<dbReference type="InterPro" id="IPR017853">
    <property type="entry name" value="GH"/>
</dbReference>
<dbReference type="AlphaFoldDB" id="A0A0R2K7C8"/>
<evidence type="ECO:0000313" key="10">
    <source>
        <dbReference type="Proteomes" id="UP000051491"/>
    </source>
</evidence>
<evidence type="ECO:0000259" key="8">
    <source>
        <dbReference type="Pfam" id="PF21467"/>
    </source>
</evidence>
<evidence type="ECO:0000256" key="4">
    <source>
        <dbReference type="PIRSR" id="PIRSR006336-1"/>
    </source>
</evidence>
<gene>
    <name evidence="9" type="ORF">IV43_GL001345</name>
</gene>
<dbReference type="Pfam" id="PF21317">
    <property type="entry name" value="BetaGal_ABD_1"/>
    <property type="match status" value="1"/>
</dbReference>
<dbReference type="STRING" id="89059.LAC1533_0011"/>
<dbReference type="Pfam" id="PF21467">
    <property type="entry name" value="BetaGal_gal-bd"/>
    <property type="match status" value="1"/>
</dbReference>
<keyword evidence="3" id="KW-0326">Glycosidase</keyword>
<feature type="domain" description="Beta-galactosidase galactose-binding" evidence="8">
    <location>
        <begin position="517"/>
        <end position="575"/>
    </location>
</feature>
<evidence type="ECO:0000256" key="5">
    <source>
        <dbReference type="RuleBase" id="RU003679"/>
    </source>
</evidence>
<dbReference type="InterPro" id="IPR048913">
    <property type="entry name" value="BetaGal_gal-bd"/>
</dbReference>
<dbReference type="PIRSF" id="PIRSF006336">
    <property type="entry name" value="B-gal"/>
    <property type="match status" value="1"/>
</dbReference>
<dbReference type="InterPro" id="IPR031330">
    <property type="entry name" value="Gly_Hdrlase_35_cat"/>
</dbReference>
<dbReference type="InterPro" id="IPR048912">
    <property type="entry name" value="BetaGal1-like_ABD1"/>
</dbReference>
<dbReference type="Gene3D" id="2.60.120.260">
    <property type="entry name" value="Galactose-binding domain-like"/>
    <property type="match status" value="2"/>
</dbReference>
<dbReference type="PRINTS" id="PR00742">
    <property type="entry name" value="GLHYDRLASE35"/>
</dbReference>
<protein>
    <submittedName>
        <fullName evidence="9">Beta-galactosidase</fullName>
    </submittedName>
</protein>
<dbReference type="PATRIC" id="fig|89059.3.peg.1447"/>
<evidence type="ECO:0000256" key="3">
    <source>
        <dbReference type="ARBA" id="ARBA00023295"/>
    </source>
</evidence>